<name>A0ACB7YCD7_9ERIC</name>
<dbReference type="Proteomes" id="UP000828048">
    <property type="component" value="Chromosome 8"/>
</dbReference>
<evidence type="ECO:0000313" key="2">
    <source>
        <dbReference type="Proteomes" id="UP000828048"/>
    </source>
</evidence>
<accession>A0ACB7YCD7</accession>
<comment type="caution">
    <text evidence="1">The sequence shown here is derived from an EMBL/GenBank/DDBJ whole genome shotgun (WGS) entry which is preliminary data.</text>
</comment>
<protein>
    <submittedName>
        <fullName evidence="1">Uncharacterized protein</fullName>
    </submittedName>
</protein>
<dbReference type="EMBL" id="CM037158">
    <property type="protein sequence ID" value="KAH7851201.1"/>
    <property type="molecule type" value="Genomic_DNA"/>
</dbReference>
<gene>
    <name evidence="1" type="ORF">Vadar_008537</name>
</gene>
<organism evidence="1 2">
    <name type="scientific">Vaccinium darrowii</name>
    <dbReference type="NCBI Taxonomy" id="229202"/>
    <lineage>
        <taxon>Eukaryota</taxon>
        <taxon>Viridiplantae</taxon>
        <taxon>Streptophyta</taxon>
        <taxon>Embryophyta</taxon>
        <taxon>Tracheophyta</taxon>
        <taxon>Spermatophyta</taxon>
        <taxon>Magnoliopsida</taxon>
        <taxon>eudicotyledons</taxon>
        <taxon>Gunneridae</taxon>
        <taxon>Pentapetalae</taxon>
        <taxon>asterids</taxon>
        <taxon>Ericales</taxon>
        <taxon>Ericaceae</taxon>
        <taxon>Vaccinioideae</taxon>
        <taxon>Vaccinieae</taxon>
        <taxon>Vaccinium</taxon>
    </lineage>
</organism>
<reference evidence="1 2" key="1">
    <citation type="journal article" date="2021" name="Hortic Res">
        <title>High-quality reference genome and annotation aids understanding of berry development for evergreen blueberry (Vaccinium darrowii).</title>
        <authorList>
            <person name="Yu J."/>
            <person name="Hulse-Kemp A.M."/>
            <person name="Babiker E."/>
            <person name="Staton M."/>
        </authorList>
    </citation>
    <scope>NUCLEOTIDE SEQUENCE [LARGE SCALE GENOMIC DNA]</scope>
    <source>
        <strain evidence="2">cv. NJ 8807/NJ 8810</strain>
        <tissue evidence="1">Young leaf</tissue>
    </source>
</reference>
<evidence type="ECO:0000313" key="1">
    <source>
        <dbReference type="EMBL" id="KAH7851201.1"/>
    </source>
</evidence>
<keyword evidence="2" id="KW-1185">Reference proteome</keyword>
<sequence length="250" mass="25399">MGLGEAIGSPTVVVSIGTSSVSINLTLGVAESSQLVGGTKAGVSPASIGVAVTSGGSMDAAGTATGDGGAVNDGSSGVARSVEINRCAMAACGEKRGVSISVSDSVVCPKPRRIGVLNPQIRPSRWHPNYQTEISDSKAGMELLDIILTKGSYNVEKSVTQVASSPPFFSGSPPSRASNPLIQDSQFGNKQFSPLSPLSHQAPVLVPSPSSSARKGGSCARVKFGQKPAAVRVEGFDCLSRDRRSVSAVA</sequence>
<proteinExistence type="predicted"/>